<dbReference type="GO" id="GO:0015629">
    <property type="term" value="C:actin cytoskeleton"/>
    <property type="evidence" value="ECO:0007669"/>
    <property type="project" value="InterPro"/>
</dbReference>
<dbReference type="GO" id="GO:0030042">
    <property type="term" value="P:actin filament depolymerization"/>
    <property type="evidence" value="ECO:0007669"/>
    <property type="project" value="InterPro"/>
</dbReference>
<dbReference type="SUPFAM" id="SSF55753">
    <property type="entry name" value="Actin depolymerizing proteins"/>
    <property type="match status" value="1"/>
</dbReference>
<reference evidence="4" key="1">
    <citation type="journal article" date="2023" name="G3 (Bethesda)">
        <title>Whole genome assembly and annotation of the endangered Caribbean coral Acropora cervicornis.</title>
        <authorList>
            <person name="Selwyn J.D."/>
            <person name="Vollmer S.V."/>
        </authorList>
    </citation>
    <scope>NUCLEOTIDE SEQUENCE</scope>
    <source>
        <strain evidence="4">K2</strain>
    </source>
</reference>
<dbReference type="PANTHER" id="PTHR11913">
    <property type="entry name" value="COFILIN-RELATED"/>
    <property type="match status" value="1"/>
</dbReference>
<dbReference type="AlphaFoldDB" id="A0AAD9VAP9"/>
<keyword evidence="2" id="KW-0009">Actin-binding</keyword>
<evidence type="ECO:0000313" key="4">
    <source>
        <dbReference type="EMBL" id="KAK2567558.1"/>
    </source>
</evidence>
<evidence type="ECO:0000256" key="2">
    <source>
        <dbReference type="ARBA" id="ARBA00023203"/>
    </source>
</evidence>
<dbReference type="Pfam" id="PF00241">
    <property type="entry name" value="Cofilin_ADF"/>
    <property type="match status" value="1"/>
</dbReference>
<evidence type="ECO:0000313" key="5">
    <source>
        <dbReference type="Proteomes" id="UP001249851"/>
    </source>
</evidence>
<dbReference type="Proteomes" id="UP001249851">
    <property type="component" value="Unassembled WGS sequence"/>
</dbReference>
<feature type="domain" description="ADF-H" evidence="3">
    <location>
        <begin position="23"/>
        <end position="146"/>
    </location>
</feature>
<organism evidence="4 5">
    <name type="scientific">Acropora cervicornis</name>
    <name type="common">Staghorn coral</name>
    <dbReference type="NCBI Taxonomy" id="6130"/>
    <lineage>
        <taxon>Eukaryota</taxon>
        <taxon>Metazoa</taxon>
        <taxon>Cnidaria</taxon>
        <taxon>Anthozoa</taxon>
        <taxon>Hexacorallia</taxon>
        <taxon>Scleractinia</taxon>
        <taxon>Astrocoeniina</taxon>
        <taxon>Acroporidae</taxon>
        <taxon>Acropora</taxon>
    </lineage>
</organism>
<name>A0AAD9VAP9_ACRCE</name>
<dbReference type="InterPro" id="IPR002108">
    <property type="entry name" value="ADF-H"/>
</dbReference>
<reference evidence="4" key="2">
    <citation type="journal article" date="2023" name="Science">
        <title>Genomic signatures of disease resistance in endangered staghorn corals.</title>
        <authorList>
            <person name="Vollmer S.V."/>
            <person name="Selwyn J.D."/>
            <person name="Despard B.A."/>
            <person name="Roesel C.L."/>
        </authorList>
    </citation>
    <scope>NUCLEOTIDE SEQUENCE</scope>
    <source>
        <strain evidence="4">K2</strain>
    </source>
</reference>
<sequence length="146" mass="17289">MVIHRPKDKTLTTHLEKMFPVDEKCKAIFTAIKLKQKHAYAIMRIKDRKEIVLEKLADPLPDSSQETNEKLFNQMREDVVELGEPCYILFDIRCPDDISPWDKMMYASSNNKLKSEFKGVKSFEYHDTGEFNFQEMVKDLIRKDRQ</sequence>
<dbReference type="EMBL" id="JARQWQ010000014">
    <property type="protein sequence ID" value="KAK2567558.1"/>
    <property type="molecule type" value="Genomic_DNA"/>
</dbReference>
<accession>A0AAD9VAP9</accession>
<dbReference type="InterPro" id="IPR029006">
    <property type="entry name" value="ADF-H/Gelsolin-like_dom_sf"/>
</dbReference>
<keyword evidence="5" id="KW-1185">Reference proteome</keyword>
<comment type="similarity">
    <text evidence="1">Belongs to the actin-binding proteins ADF family.</text>
</comment>
<dbReference type="GO" id="GO:0003779">
    <property type="term" value="F:actin binding"/>
    <property type="evidence" value="ECO:0007669"/>
    <property type="project" value="UniProtKB-KW"/>
</dbReference>
<protein>
    <recommendedName>
        <fullName evidence="3">ADF-H domain-containing protein</fullName>
    </recommendedName>
</protein>
<comment type="caution">
    <text evidence="4">The sequence shown here is derived from an EMBL/GenBank/DDBJ whole genome shotgun (WGS) entry which is preliminary data.</text>
</comment>
<proteinExistence type="inferred from homology"/>
<dbReference type="SMART" id="SM00102">
    <property type="entry name" value="ADF"/>
    <property type="match status" value="1"/>
</dbReference>
<evidence type="ECO:0000259" key="3">
    <source>
        <dbReference type="SMART" id="SM00102"/>
    </source>
</evidence>
<evidence type="ECO:0000256" key="1">
    <source>
        <dbReference type="ARBA" id="ARBA00006844"/>
    </source>
</evidence>
<dbReference type="InterPro" id="IPR017904">
    <property type="entry name" value="ADF/Cofilin"/>
</dbReference>
<gene>
    <name evidence="4" type="ORF">P5673_008395</name>
</gene>
<dbReference type="Gene3D" id="3.40.20.10">
    <property type="entry name" value="Severin"/>
    <property type="match status" value="1"/>
</dbReference>